<organism evidence="1 2">
    <name type="scientific">Nitrospira defluvii</name>
    <dbReference type="NCBI Taxonomy" id="330214"/>
    <lineage>
        <taxon>Bacteria</taxon>
        <taxon>Pseudomonadati</taxon>
        <taxon>Nitrospirota</taxon>
        <taxon>Nitrospiria</taxon>
        <taxon>Nitrospirales</taxon>
        <taxon>Nitrospiraceae</taxon>
        <taxon>Nitrospira</taxon>
    </lineage>
</organism>
<gene>
    <name evidence="1" type="ORF">NSPZN2_11340</name>
</gene>
<proteinExistence type="predicted"/>
<reference evidence="1 2" key="1">
    <citation type="submission" date="2021-02" db="EMBL/GenBank/DDBJ databases">
        <authorList>
            <person name="Han P."/>
        </authorList>
    </citation>
    <scope>NUCLEOTIDE SEQUENCE [LARGE SCALE GENOMIC DNA]</scope>
    <source>
        <strain evidence="1">Candidatus Nitrospira sp. ZN2</strain>
    </source>
</reference>
<keyword evidence="2" id="KW-1185">Reference proteome</keyword>
<dbReference type="Proteomes" id="UP000675880">
    <property type="component" value="Unassembled WGS sequence"/>
</dbReference>
<sequence>MRYSRECGCDRCRSGSYRHRRCELARIPHSARIRPSTAHDAEGIEAHGCETAIFLRRGFCGGEGLDHDVRVDTAVLNAEAVIAVGPVSGPNSCRSERARGCSWRPGCTYGGWTGFLPPRRVPAPWGRLPVIAGSTGSNCGGRG</sequence>
<name>A0ABN7KUT0_9BACT</name>
<accession>A0ABN7KUT0</accession>
<dbReference type="EMBL" id="CAJNBJ010000001">
    <property type="protein sequence ID" value="CAE6713603.1"/>
    <property type="molecule type" value="Genomic_DNA"/>
</dbReference>
<evidence type="ECO:0000313" key="2">
    <source>
        <dbReference type="Proteomes" id="UP000675880"/>
    </source>
</evidence>
<protein>
    <submittedName>
        <fullName evidence="1">Uncharacterized protein</fullName>
    </submittedName>
</protein>
<comment type="caution">
    <text evidence="1">The sequence shown here is derived from an EMBL/GenBank/DDBJ whole genome shotgun (WGS) entry which is preliminary data.</text>
</comment>
<evidence type="ECO:0000313" key="1">
    <source>
        <dbReference type="EMBL" id="CAE6713603.1"/>
    </source>
</evidence>